<dbReference type="AlphaFoldDB" id="A0A517R538"/>
<comment type="catalytic activity">
    <reaction evidence="2">
        <text>2 GTP = 3',3'-c-di-GMP + 2 diphosphate</text>
        <dbReference type="Rhea" id="RHEA:24898"/>
        <dbReference type="ChEBI" id="CHEBI:33019"/>
        <dbReference type="ChEBI" id="CHEBI:37565"/>
        <dbReference type="ChEBI" id="CHEBI:58805"/>
        <dbReference type="EC" id="2.7.7.65"/>
    </reaction>
</comment>
<evidence type="ECO:0000256" key="3">
    <source>
        <dbReference type="SAM" id="Coils"/>
    </source>
</evidence>
<evidence type="ECO:0000313" key="6">
    <source>
        <dbReference type="EMBL" id="QDT39005.1"/>
    </source>
</evidence>
<feature type="domain" description="HDOD" evidence="5">
    <location>
        <begin position="13"/>
        <end position="208"/>
    </location>
</feature>
<dbReference type="Gene3D" id="1.10.3210.10">
    <property type="entry name" value="Hypothetical protein af1432"/>
    <property type="match status" value="1"/>
</dbReference>
<organism evidence="6 7">
    <name type="scientific">Stratiformator vulcanicus</name>
    <dbReference type="NCBI Taxonomy" id="2527980"/>
    <lineage>
        <taxon>Bacteria</taxon>
        <taxon>Pseudomonadati</taxon>
        <taxon>Planctomycetota</taxon>
        <taxon>Planctomycetia</taxon>
        <taxon>Planctomycetales</taxon>
        <taxon>Planctomycetaceae</taxon>
        <taxon>Stratiformator</taxon>
    </lineage>
</organism>
<dbReference type="SMART" id="SM00267">
    <property type="entry name" value="GGDEF"/>
    <property type="match status" value="1"/>
</dbReference>
<evidence type="ECO:0000259" key="4">
    <source>
        <dbReference type="PROSITE" id="PS50887"/>
    </source>
</evidence>
<dbReference type="InterPro" id="IPR037257">
    <property type="entry name" value="T2SS_E_N_sf"/>
</dbReference>
<feature type="coiled-coil region" evidence="3">
    <location>
        <begin position="314"/>
        <end position="341"/>
    </location>
</feature>
<dbReference type="Gene3D" id="3.30.70.270">
    <property type="match status" value="1"/>
</dbReference>
<dbReference type="PROSITE" id="PS50887">
    <property type="entry name" value="GGDEF"/>
    <property type="match status" value="1"/>
</dbReference>
<name>A0A517R538_9PLAN</name>
<proteinExistence type="predicted"/>
<dbReference type="OrthoDB" id="243535at2"/>
<evidence type="ECO:0000256" key="2">
    <source>
        <dbReference type="ARBA" id="ARBA00034247"/>
    </source>
</evidence>
<dbReference type="EC" id="2.7.7.65" evidence="1"/>
<dbReference type="PROSITE" id="PS51833">
    <property type="entry name" value="HDOD"/>
    <property type="match status" value="1"/>
</dbReference>
<dbReference type="Pfam" id="PF00990">
    <property type="entry name" value="GGDEF"/>
    <property type="match status" value="1"/>
</dbReference>
<dbReference type="InterPro" id="IPR013976">
    <property type="entry name" value="HDOD"/>
</dbReference>
<dbReference type="RefSeq" id="WP_145365127.1">
    <property type="nucleotide sequence ID" value="NZ_CP036268.1"/>
</dbReference>
<keyword evidence="3" id="KW-0175">Coiled coil</keyword>
<sequence length="647" mass="71150">MVDPQKIWSSSQLPTLPAVAVRLLDLSKNPDAEVNDFIEIIRTDPAISAKILKATNSSYFGFQSNVTTIDRAVPLLGTTVVTSLALSFSLVEAAMTTGPMVEHYRDYWMQSVIQAATAELLATKTPGSLGSEFFLAGLLCDLGRLAMLKTVPDESRQAIETARERGLDLFATENEMVGVNHVEVGLKLMESWTLPPATILAARHHHDPLELIQQHESANDSDLIHATAVASSVGDYFCGANKGQALDRLRVLTAAFYDLDETELEAFLSEAKEKIDSVGELFALNTEGLGDPHELMAQASEHLTQLALRQQAAAAEAVARQQKLEEQTRLLESKNKELTQQAIRDPLTKLYNRAFFDESLQRELDRCARAAATIGVMFTDIDKFKVLNDTYGHQFGDQVLKQAAGLLGGSIRKSDVLARYGGEEFVVLVAAPTEKGIAKVAERIRAAMEAAKFVFEGEDVPVTISVGAALAIPQRDTAELAEKLISEADEAMYDSKKNGRNQCHVRVLLSDAERVLMQKTTARRFSRWLVNRGVFDIPTVSKALVNFECPHVKIGDLAVRRTVLNSMEVDQILEQQQSSGKRFGEIAMQLELLTEDQVADLLAWQSECPQTLAVELVKKGLLERQAATMLLKTYIAEAPAPRENAMA</sequence>
<gene>
    <name evidence="6" type="primary">dosC</name>
    <name evidence="6" type="ORF">Pan189_34060</name>
</gene>
<dbReference type="Proteomes" id="UP000317318">
    <property type="component" value="Chromosome"/>
</dbReference>
<keyword evidence="6" id="KW-0548">Nucleotidyltransferase</keyword>
<dbReference type="GO" id="GO:0043709">
    <property type="term" value="P:cell adhesion involved in single-species biofilm formation"/>
    <property type="evidence" value="ECO:0007669"/>
    <property type="project" value="TreeGrafter"/>
</dbReference>
<evidence type="ECO:0000313" key="7">
    <source>
        <dbReference type="Proteomes" id="UP000317318"/>
    </source>
</evidence>
<dbReference type="SUPFAM" id="SSF109604">
    <property type="entry name" value="HD-domain/PDEase-like"/>
    <property type="match status" value="1"/>
</dbReference>
<dbReference type="Pfam" id="PF08668">
    <property type="entry name" value="HDOD"/>
    <property type="match status" value="1"/>
</dbReference>
<feature type="domain" description="GGDEF" evidence="4">
    <location>
        <begin position="372"/>
        <end position="508"/>
    </location>
</feature>
<dbReference type="GO" id="GO:1902201">
    <property type="term" value="P:negative regulation of bacterial-type flagellum-dependent cell motility"/>
    <property type="evidence" value="ECO:0007669"/>
    <property type="project" value="TreeGrafter"/>
</dbReference>
<keyword evidence="6" id="KW-0808">Transferase</keyword>
<protein>
    <recommendedName>
        <fullName evidence="1">diguanylate cyclase</fullName>
        <ecNumber evidence="1">2.7.7.65</ecNumber>
    </recommendedName>
</protein>
<evidence type="ECO:0000259" key="5">
    <source>
        <dbReference type="PROSITE" id="PS51833"/>
    </source>
</evidence>
<dbReference type="InterPro" id="IPR043128">
    <property type="entry name" value="Rev_trsase/Diguanyl_cyclase"/>
</dbReference>
<dbReference type="SUPFAM" id="SSF160246">
    <property type="entry name" value="EspE N-terminal domain-like"/>
    <property type="match status" value="1"/>
</dbReference>
<dbReference type="InterPro" id="IPR029787">
    <property type="entry name" value="Nucleotide_cyclase"/>
</dbReference>
<dbReference type="InterPro" id="IPR000160">
    <property type="entry name" value="GGDEF_dom"/>
</dbReference>
<dbReference type="FunFam" id="3.30.70.270:FF:000001">
    <property type="entry name" value="Diguanylate cyclase domain protein"/>
    <property type="match status" value="1"/>
</dbReference>
<dbReference type="GO" id="GO:0005886">
    <property type="term" value="C:plasma membrane"/>
    <property type="evidence" value="ECO:0007669"/>
    <property type="project" value="TreeGrafter"/>
</dbReference>
<dbReference type="SUPFAM" id="SSF55073">
    <property type="entry name" value="Nucleotide cyclase"/>
    <property type="match status" value="1"/>
</dbReference>
<dbReference type="GO" id="GO:0052621">
    <property type="term" value="F:diguanylate cyclase activity"/>
    <property type="evidence" value="ECO:0007669"/>
    <property type="project" value="UniProtKB-EC"/>
</dbReference>
<evidence type="ECO:0000256" key="1">
    <source>
        <dbReference type="ARBA" id="ARBA00012528"/>
    </source>
</evidence>
<dbReference type="PANTHER" id="PTHR45138">
    <property type="entry name" value="REGULATORY COMPONENTS OF SENSORY TRANSDUCTION SYSTEM"/>
    <property type="match status" value="1"/>
</dbReference>
<accession>A0A517R538</accession>
<keyword evidence="7" id="KW-1185">Reference proteome</keyword>
<dbReference type="KEGG" id="svp:Pan189_34060"/>
<dbReference type="CDD" id="cd01949">
    <property type="entry name" value="GGDEF"/>
    <property type="match status" value="1"/>
</dbReference>
<dbReference type="InterPro" id="IPR050469">
    <property type="entry name" value="Diguanylate_Cyclase"/>
</dbReference>
<reference evidence="6 7" key="1">
    <citation type="submission" date="2019-02" db="EMBL/GenBank/DDBJ databases">
        <title>Deep-cultivation of Planctomycetes and their phenomic and genomic characterization uncovers novel biology.</title>
        <authorList>
            <person name="Wiegand S."/>
            <person name="Jogler M."/>
            <person name="Boedeker C."/>
            <person name="Pinto D."/>
            <person name="Vollmers J."/>
            <person name="Rivas-Marin E."/>
            <person name="Kohn T."/>
            <person name="Peeters S.H."/>
            <person name="Heuer A."/>
            <person name="Rast P."/>
            <person name="Oberbeckmann S."/>
            <person name="Bunk B."/>
            <person name="Jeske O."/>
            <person name="Meyerdierks A."/>
            <person name="Storesund J.E."/>
            <person name="Kallscheuer N."/>
            <person name="Luecker S."/>
            <person name="Lage O.M."/>
            <person name="Pohl T."/>
            <person name="Merkel B.J."/>
            <person name="Hornburger P."/>
            <person name="Mueller R.-W."/>
            <person name="Bruemmer F."/>
            <person name="Labrenz M."/>
            <person name="Spormann A.M."/>
            <person name="Op den Camp H."/>
            <person name="Overmann J."/>
            <person name="Amann R."/>
            <person name="Jetten M.S.M."/>
            <person name="Mascher T."/>
            <person name="Medema M.H."/>
            <person name="Devos D.P."/>
            <person name="Kaster A.-K."/>
            <person name="Ovreas L."/>
            <person name="Rohde M."/>
            <person name="Galperin M.Y."/>
            <person name="Jogler C."/>
        </authorList>
    </citation>
    <scope>NUCLEOTIDE SEQUENCE [LARGE SCALE GENOMIC DNA]</scope>
    <source>
        <strain evidence="6 7">Pan189</strain>
    </source>
</reference>
<dbReference type="EMBL" id="CP036268">
    <property type="protein sequence ID" value="QDT39005.1"/>
    <property type="molecule type" value="Genomic_DNA"/>
</dbReference>
<dbReference type="NCBIfam" id="TIGR00254">
    <property type="entry name" value="GGDEF"/>
    <property type="match status" value="1"/>
</dbReference>
<dbReference type="PANTHER" id="PTHR45138:SF9">
    <property type="entry name" value="DIGUANYLATE CYCLASE DGCM-RELATED"/>
    <property type="match status" value="1"/>
</dbReference>